<feature type="domain" description="HTH arsR-type" evidence="5">
    <location>
        <begin position="14"/>
        <end position="107"/>
    </location>
</feature>
<gene>
    <name evidence="6" type="primary">bigR</name>
    <name evidence="6" type="ORF">NCTC10738_00652</name>
</gene>
<dbReference type="EMBL" id="UGYO01000001">
    <property type="protein sequence ID" value="SUI51573.1"/>
    <property type="molecule type" value="Genomic_DNA"/>
</dbReference>
<dbReference type="InterPro" id="IPR036390">
    <property type="entry name" value="WH_DNA-bd_sf"/>
</dbReference>
<dbReference type="Pfam" id="PF00581">
    <property type="entry name" value="Rhodanese"/>
    <property type="match status" value="1"/>
</dbReference>
<dbReference type="NCBIfam" id="NF033788">
    <property type="entry name" value="HTH_metalloreg"/>
    <property type="match status" value="1"/>
</dbReference>
<dbReference type="AlphaFoldDB" id="A0A379YX18"/>
<feature type="domain" description="Rhodanese" evidence="4">
    <location>
        <begin position="137"/>
        <end position="226"/>
    </location>
</feature>
<dbReference type="PANTHER" id="PTHR43132:SF8">
    <property type="entry name" value="HTH-TYPE TRANSCRIPTIONAL REGULATOR KMTR"/>
    <property type="match status" value="1"/>
</dbReference>
<evidence type="ECO:0000256" key="2">
    <source>
        <dbReference type="ARBA" id="ARBA00023125"/>
    </source>
</evidence>
<keyword evidence="2" id="KW-0238">DNA-binding</keyword>
<dbReference type="Pfam" id="PF12840">
    <property type="entry name" value="HTH_20"/>
    <property type="match status" value="1"/>
</dbReference>
<dbReference type="InterPro" id="IPR051011">
    <property type="entry name" value="Metal_resp_trans_reg"/>
</dbReference>
<evidence type="ECO:0000256" key="3">
    <source>
        <dbReference type="ARBA" id="ARBA00023163"/>
    </source>
</evidence>
<evidence type="ECO:0000259" key="5">
    <source>
        <dbReference type="PROSITE" id="PS50987"/>
    </source>
</evidence>
<evidence type="ECO:0000256" key="1">
    <source>
        <dbReference type="ARBA" id="ARBA00023015"/>
    </source>
</evidence>
<dbReference type="RefSeq" id="WP_115389152.1">
    <property type="nucleotide sequence ID" value="NZ_JADZHC010000031.1"/>
</dbReference>
<dbReference type="GO" id="GO:0003677">
    <property type="term" value="F:DNA binding"/>
    <property type="evidence" value="ECO:0007669"/>
    <property type="project" value="UniProtKB-KW"/>
</dbReference>
<organism evidence="6 7">
    <name type="scientific">Shewanella algae</name>
    <dbReference type="NCBI Taxonomy" id="38313"/>
    <lineage>
        <taxon>Bacteria</taxon>
        <taxon>Pseudomonadati</taxon>
        <taxon>Pseudomonadota</taxon>
        <taxon>Gammaproteobacteria</taxon>
        <taxon>Alteromonadales</taxon>
        <taxon>Shewanellaceae</taxon>
        <taxon>Shewanella</taxon>
    </lineage>
</organism>
<dbReference type="SUPFAM" id="SSF52821">
    <property type="entry name" value="Rhodanese/Cell cycle control phosphatase"/>
    <property type="match status" value="1"/>
</dbReference>
<reference evidence="6 7" key="1">
    <citation type="submission" date="2018-06" db="EMBL/GenBank/DDBJ databases">
        <authorList>
            <consortium name="Pathogen Informatics"/>
            <person name="Doyle S."/>
        </authorList>
    </citation>
    <scope>NUCLEOTIDE SEQUENCE [LARGE SCALE GENOMIC DNA]</scope>
    <source>
        <strain evidence="6 7">NCTC10738</strain>
    </source>
</reference>
<dbReference type="InterPro" id="IPR001763">
    <property type="entry name" value="Rhodanese-like_dom"/>
</dbReference>
<dbReference type="PROSITE" id="PS50206">
    <property type="entry name" value="RHODANESE_3"/>
    <property type="match status" value="1"/>
</dbReference>
<name>A0A379YX18_9GAMM</name>
<keyword evidence="7" id="KW-1185">Reference proteome</keyword>
<dbReference type="PROSITE" id="PS00380">
    <property type="entry name" value="RHODANESE_1"/>
    <property type="match status" value="1"/>
</dbReference>
<dbReference type="InterPro" id="IPR036873">
    <property type="entry name" value="Rhodanese-like_dom_sf"/>
</dbReference>
<dbReference type="GO" id="GO:0003700">
    <property type="term" value="F:DNA-binding transcription factor activity"/>
    <property type="evidence" value="ECO:0007669"/>
    <property type="project" value="InterPro"/>
</dbReference>
<evidence type="ECO:0000259" key="4">
    <source>
        <dbReference type="PROSITE" id="PS50206"/>
    </source>
</evidence>
<evidence type="ECO:0000313" key="6">
    <source>
        <dbReference type="EMBL" id="SUI51573.1"/>
    </source>
</evidence>
<keyword evidence="3" id="KW-0804">Transcription</keyword>
<dbReference type="CDD" id="cd00090">
    <property type="entry name" value="HTH_ARSR"/>
    <property type="match status" value="1"/>
</dbReference>
<dbReference type="CDD" id="cd00158">
    <property type="entry name" value="RHOD"/>
    <property type="match status" value="1"/>
</dbReference>
<keyword evidence="1" id="KW-0805">Transcription regulation</keyword>
<dbReference type="Gene3D" id="3.40.250.10">
    <property type="entry name" value="Rhodanese-like domain"/>
    <property type="match status" value="1"/>
</dbReference>
<dbReference type="SMART" id="SM00418">
    <property type="entry name" value="HTH_ARSR"/>
    <property type="match status" value="1"/>
</dbReference>
<dbReference type="PRINTS" id="PR00778">
    <property type="entry name" value="HTHARSR"/>
</dbReference>
<proteinExistence type="predicted"/>
<dbReference type="InterPro" id="IPR001307">
    <property type="entry name" value="Thiosulphate_STrfase_CS"/>
</dbReference>
<dbReference type="Gene3D" id="1.10.10.10">
    <property type="entry name" value="Winged helix-like DNA-binding domain superfamily/Winged helix DNA-binding domain"/>
    <property type="match status" value="1"/>
</dbReference>
<dbReference type="SUPFAM" id="SSF46785">
    <property type="entry name" value="Winged helix' DNA-binding domain"/>
    <property type="match status" value="1"/>
</dbReference>
<dbReference type="Proteomes" id="UP000254069">
    <property type="component" value="Unassembled WGS sequence"/>
</dbReference>
<evidence type="ECO:0000313" key="7">
    <source>
        <dbReference type="Proteomes" id="UP000254069"/>
    </source>
</evidence>
<dbReference type="InterPro" id="IPR001845">
    <property type="entry name" value="HTH_ArsR_DNA-bd_dom"/>
</dbReference>
<dbReference type="PANTHER" id="PTHR43132">
    <property type="entry name" value="ARSENICAL RESISTANCE OPERON REPRESSOR ARSR-RELATED"/>
    <property type="match status" value="1"/>
</dbReference>
<dbReference type="SMART" id="SM00450">
    <property type="entry name" value="RHOD"/>
    <property type="match status" value="1"/>
</dbReference>
<dbReference type="GO" id="GO:0004792">
    <property type="term" value="F:thiosulfate-cyanide sulfurtransferase activity"/>
    <property type="evidence" value="ECO:0007669"/>
    <property type="project" value="InterPro"/>
</dbReference>
<dbReference type="InterPro" id="IPR011991">
    <property type="entry name" value="ArsR-like_HTH"/>
</dbReference>
<dbReference type="PROSITE" id="PS50987">
    <property type="entry name" value="HTH_ARSR_2"/>
    <property type="match status" value="1"/>
</dbReference>
<sequence length="226" mass="24862">MSSDNLTETQGQQLDSHYRELADIAKVLSHGHRLRLLEQIAQGEWPVERLAQQCGLTLANCSQHLQQLKRAGMVDSRREGKQVLYSLADGPLLVLLQSLAQLADFQRSRVNQLVARHKPEPGSGEGVSREALLARLESGDVLLLDVRPEEEFLLGHLPGALNLPLPLLEAELARLPKHTEIVAYCRGPYCALSDEAVALLQTQGFNAKRLNAGFPDWKAAGLAVEV</sequence>
<dbReference type="InterPro" id="IPR036388">
    <property type="entry name" value="WH-like_DNA-bd_sf"/>
</dbReference>
<protein>
    <submittedName>
        <fullName evidence="6">Biofilm growth-associated repressor</fullName>
    </submittedName>
</protein>
<accession>A0A379YX18</accession>